<dbReference type="EMBL" id="BKCP01002224">
    <property type="protein sequence ID" value="GER27900.1"/>
    <property type="molecule type" value="Genomic_DNA"/>
</dbReference>
<organism evidence="2 3">
    <name type="scientific">Striga asiatica</name>
    <name type="common">Asiatic witchweed</name>
    <name type="synonym">Buchnera asiatica</name>
    <dbReference type="NCBI Taxonomy" id="4170"/>
    <lineage>
        <taxon>Eukaryota</taxon>
        <taxon>Viridiplantae</taxon>
        <taxon>Streptophyta</taxon>
        <taxon>Embryophyta</taxon>
        <taxon>Tracheophyta</taxon>
        <taxon>Spermatophyta</taxon>
        <taxon>Magnoliopsida</taxon>
        <taxon>eudicotyledons</taxon>
        <taxon>Gunneridae</taxon>
        <taxon>Pentapetalae</taxon>
        <taxon>asterids</taxon>
        <taxon>lamiids</taxon>
        <taxon>Lamiales</taxon>
        <taxon>Orobanchaceae</taxon>
        <taxon>Buchnereae</taxon>
        <taxon>Striga</taxon>
    </lineage>
</organism>
<gene>
    <name evidence="2" type="ORF">STAS_03639</name>
</gene>
<evidence type="ECO:0000256" key="1">
    <source>
        <dbReference type="SAM" id="MobiDB-lite"/>
    </source>
</evidence>
<feature type="region of interest" description="Disordered" evidence="1">
    <location>
        <begin position="1"/>
        <end position="30"/>
    </location>
</feature>
<feature type="region of interest" description="Disordered" evidence="1">
    <location>
        <begin position="43"/>
        <end position="62"/>
    </location>
</feature>
<dbReference type="Proteomes" id="UP000325081">
    <property type="component" value="Unassembled WGS sequence"/>
</dbReference>
<sequence>MNESYTTQSTGRPVPARSSNRPVRVSRPTHSNRAWYSSELFASARPPESKPSEISRAEMGPKEGPFVDFVRRNLVRAMVTRMPLWVNRFANWSMGFTWPWVGYGMIKQWALFFPLSSSMVVSAYGTI</sequence>
<keyword evidence="3" id="KW-1185">Reference proteome</keyword>
<comment type="caution">
    <text evidence="2">The sequence shown here is derived from an EMBL/GenBank/DDBJ whole genome shotgun (WGS) entry which is preliminary data.</text>
</comment>
<name>A0A5A7P559_STRAF</name>
<dbReference type="AlphaFoldDB" id="A0A5A7P559"/>
<evidence type="ECO:0000313" key="3">
    <source>
        <dbReference type="Proteomes" id="UP000325081"/>
    </source>
</evidence>
<evidence type="ECO:0000313" key="2">
    <source>
        <dbReference type="EMBL" id="GER27900.1"/>
    </source>
</evidence>
<feature type="compositionally biased region" description="Basic and acidic residues" evidence="1">
    <location>
        <begin position="47"/>
        <end position="61"/>
    </location>
</feature>
<protein>
    <submittedName>
        <fullName evidence="2">Double-stranded-RNA-binding protein 4</fullName>
    </submittedName>
</protein>
<reference evidence="3" key="1">
    <citation type="journal article" date="2019" name="Curr. Biol.">
        <title>Genome Sequence of Striga asiatica Provides Insight into the Evolution of Plant Parasitism.</title>
        <authorList>
            <person name="Yoshida S."/>
            <person name="Kim S."/>
            <person name="Wafula E.K."/>
            <person name="Tanskanen J."/>
            <person name="Kim Y.M."/>
            <person name="Honaas L."/>
            <person name="Yang Z."/>
            <person name="Spallek T."/>
            <person name="Conn C.E."/>
            <person name="Ichihashi Y."/>
            <person name="Cheong K."/>
            <person name="Cui S."/>
            <person name="Der J.P."/>
            <person name="Gundlach H."/>
            <person name="Jiao Y."/>
            <person name="Hori C."/>
            <person name="Ishida J.K."/>
            <person name="Kasahara H."/>
            <person name="Kiba T."/>
            <person name="Kim M.S."/>
            <person name="Koo N."/>
            <person name="Laohavisit A."/>
            <person name="Lee Y.H."/>
            <person name="Lumba S."/>
            <person name="McCourt P."/>
            <person name="Mortimer J.C."/>
            <person name="Mutuku J.M."/>
            <person name="Nomura T."/>
            <person name="Sasaki-Sekimoto Y."/>
            <person name="Seto Y."/>
            <person name="Wang Y."/>
            <person name="Wakatake T."/>
            <person name="Sakakibara H."/>
            <person name="Demura T."/>
            <person name="Yamaguchi S."/>
            <person name="Yoneyama K."/>
            <person name="Manabe R.I."/>
            <person name="Nelson D.C."/>
            <person name="Schulman A.H."/>
            <person name="Timko M.P."/>
            <person name="dePamphilis C.W."/>
            <person name="Choi D."/>
            <person name="Shirasu K."/>
        </authorList>
    </citation>
    <scope>NUCLEOTIDE SEQUENCE [LARGE SCALE GENOMIC DNA]</scope>
    <source>
        <strain evidence="3">cv. UVA1</strain>
    </source>
</reference>
<proteinExistence type="predicted"/>
<accession>A0A5A7P559</accession>
<feature type="compositionally biased region" description="Polar residues" evidence="1">
    <location>
        <begin position="1"/>
        <end position="11"/>
    </location>
</feature>
<feature type="compositionally biased region" description="Low complexity" evidence="1">
    <location>
        <begin position="12"/>
        <end position="28"/>
    </location>
</feature>